<keyword evidence="3" id="KW-1185">Reference proteome</keyword>
<dbReference type="Proteomes" id="UP000600080">
    <property type="component" value="Unassembled WGS sequence"/>
</dbReference>
<reference evidence="3" key="1">
    <citation type="journal article" date="2019" name="Int. J. Syst. Evol. Microbiol.">
        <title>The Global Catalogue of Microorganisms (GCM) 10K type strain sequencing project: providing services to taxonomists for standard genome sequencing and annotation.</title>
        <authorList>
            <consortium name="The Broad Institute Genomics Platform"/>
            <consortium name="The Broad Institute Genome Sequencing Center for Infectious Disease"/>
            <person name="Wu L."/>
            <person name="Ma J."/>
        </authorList>
    </citation>
    <scope>NUCLEOTIDE SEQUENCE [LARGE SCALE GENOMIC DNA]</scope>
    <source>
        <strain evidence="3">CGMCC 4.7323</strain>
    </source>
</reference>
<accession>A0ABQ2JYX4</accession>
<evidence type="ECO:0000313" key="3">
    <source>
        <dbReference type="Proteomes" id="UP000600080"/>
    </source>
</evidence>
<dbReference type="EMBL" id="BMND01000033">
    <property type="protein sequence ID" value="GGN59302.1"/>
    <property type="molecule type" value="Genomic_DNA"/>
</dbReference>
<feature type="region of interest" description="Disordered" evidence="1">
    <location>
        <begin position="71"/>
        <end position="107"/>
    </location>
</feature>
<sequence>MGSTARAPARETTILRQLIAEEVRFGEWERGTWCAQPWRAGTSLLDRWARHRQARKPSAPGPDEAYSYAVAPAARKTPTPWTSGEPSWPRRTEESTYRAGRASSSRR</sequence>
<comment type="caution">
    <text evidence="2">The sequence shown here is derived from an EMBL/GenBank/DDBJ whole genome shotgun (WGS) entry which is preliminary data.</text>
</comment>
<evidence type="ECO:0000313" key="2">
    <source>
        <dbReference type="EMBL" id="GGN59302.1"/>
    </source>
</evidence>
<evidence type="ECO:0000256" key="1">
    <source>
        <dbReference type="SAM" id="MobiDB-lite"/>
    </source>
</evidence>
<protein>
    <recommendedName>
        <fullName evidence="4">Transposase</fullName>
    </recommendedName>
</protein>
<gene>
    <name evidence="2" type="ORF">GCM10012285_56280</name>
</gene>
<name>A0ABQ2JYX4_9ACTN</name>
<organism evidence="2 3">
    <name type="scientific">Streptomyces kronopolitis</name>
    <dbReference type="NCBI Taxonomy" id="1612435"/>
    <lineage>
        <taxon>Bacteria</taxon>
        <taxon>Bacillati</taxon>
        <taxon>Actinomycetota</taxon>
        <taxon>Actinomycetes</taxon>
        <taxon>Kitasatosporales</taxon>
        <taxon>Streptomycetaceae</taxon>
        <taxon>Streptomyces</taxon>
    </lineage>
</organism>
<proteinExistence type="predicted"/>
<evidence type="ECO:0008006" key="4">
    <source>
        <dbReference type="Google" id="ProtNLM"/>
    </source>
</evidence>